<evidence type="ECO:0000259" key="1">
    <source>
        <dbReference type="Pfam" id="PF13966"/>
    </source>
</evidence>
<accession>A0AAF0UCM6</accession>
<evidence type="ECO:0000313" key="3">
    <source>
        <dbReference type="Proteomes" id="UP001234989"/>
    </source>
</evidence>
<protein>
    <recommendedName>
        <fullName evidence="1">Reverse transcriptase zinc-binding domain-containing protein</fullName>
    </recommendedName>
</protein>
<proteinExistence type="predicted"/>
<dbReference type="EMBL" id="CP133619">
    <property type="protein sequence ID" value="WMV43363.1"/>
    <property type="molecule type" value="Genomic_DNA"/>
</dbReference>
<reference evidence="2" key="1">
    <citation type="submission" date="2023-08" db="EMBL/GenBank/DDBJ databases">
        <title>A de novo genome assembly of Solanum verrucosum Schlechtendal, a Mexican diploid species geographically isolated from the other diploid A-genome species in potato relatives.</title>
        <authorList>
            <person name="Hosaka K."/>
        </authorList>
    </citation>
    <scope>NUCLEOTIDE SEQUENCE</scope>
    <source>
        <tissue evidence="2">Young leaves</tissue>
    </source>
</reference>
<dbReference type="AlphaFoldDB" id="A0AAF0UCM6"/>
<organism evidence="2 3">
    <name type="scientific">Solanum verrucosum</name>
    <dbReference type="NCBI Taxonomy" id="315347"/>
    <lineage>
        <taxon>Eukaryota</taxon>
        <taxon>Viridiplantae</taxon>
        <taxon>Streptophyta</taxon>
        <taxon>Embryophyta</taxon>
        <taxon>Tracheophyta</taxon>
        <taxon>Spermatophyta</taxon>
        <taxon>Magnoliopsida</taxon>
        <taxon>eudicotyledons</taxon>
        <taxon>Gunneridae</taxon>
        <taxon>Pentapetalae</taxon>
        <taxon>asterids</taxon>
        <taxon>lamiids</taxon>
        <taxon>Solanales</taxon>
        <taxon>Solanaceae</taxon>
        <taxon>Solanoideae</taxon>
        <taxon>Solaneae</taxon>
        <taxon>Solanum</taxon>
    </lineage>
</organism>
<dbReference type="Proteomes" id="UP001234989">
    <property type="component" value="Chromosome 8"/>
</dbReference>
<sequence length="383" mass="44022">MCAKYFFDQHPISVQLAKGSSHCWKALQEIKHNTEEYILWKLGRGDVSFWFDNWSDLGPLYLITSNVNGHTQIKLNSLLKNEPCVFQVVSPKPLHHHTFVVDCKVLISLGIVLDNNKDDKAIWTQTTTGLFSICLAWSNIRKKKKNQNISNNVWSSNIPFKMSFLTWRAINDKLSTNDKVARLGINIPRGCHCCDDVNRINIIETVDHLFCQGDHAKRVWNNFAGPLGISYRNISLKMLLINWWNLRTRNPIAAFIAKTLPSIICWELWRQRCSSKFEDEKPSLYRTKTNDIFTILQAQATWQKQPQCYLGSTGVRTEATTWEANKPVDKLAALGHGLVGVHVFNSFSELPRHVKGLVNMDRWDFPTFRSKTFKPATIVYDPS</sequence>
<dbReference type="InterPro" id="IPR026960">
    <property type="entry name" value="RVT-Znf"/>
</dbReference>
<name>A0AAF0UCM6_SOLVR</name>
<keyword evidence="3" id="KW-1185">Reference proteome</keyword>
<dbReference type="Pfam" id="PF13966">
    <property type="entry name" value="zf-RVT"/>
    <property type="match status" value="1"/>
</dbReference>
<gene>
    <name evidence="2" type="ORF">MTR67_036748</name>
</gene>
<feature type="domain" description="Reverse transcriptase zinc-binding" evidence="1">
    <location>
        <begin position="131"/>
        <end position="220"/>
    </location>
</feature>
<evidence type="ECO:0000313" key="2">
    <source>
        <dbReference type="EMBL" id="WMV43363.1"/>
    </source>
</evidence>